<keyword evidence="5" id="KW-1133">Transmembrane helix</keyword>
<dbReference type="InterPro" id="IPR017894">
    <property type="entry name" value="HTH_IS21_transposase_type"/>
</dbReference>
<dbReference type="PROSITE" id="PS50531">
    <property type="entry name" value="HTH_IS21"/>
    <property type="match status" value="1"/>
</dbReference>
<dbReference type="SUPFAM" id="SSF46689">
    <property type="entry name" value="Homeodomain-like"/>
    <property type="match status" value="1"/>
</dbReference>
<evidence type="ECO:0000256" key="1">
    <source>
        <dbReference type="ARBA" id="ARBA00009277"/>
    </source>
</evidence>
<dbReference type="GO" id="GO:0032196">
    <property type="term" value="P:transposition"/>
    <property type="evidence" value="ECO:0007669"/>
    <property type="project" value="UniProtKB-KW"/>
</dbReference>
<evidence type="ECO:0000256" key="5">
    <source>
        <dbReference type="SAM" id="Phobius"/>
    </source>
</evidence>
<evidence type="ECO:0000313" key="9">
    <source>
        <dbReference type="Proteomes" id="UP001177934"/>
    </source>
</evidence>
<evidence type="ECO:0000256" key="2">
    <source>
        <dbReference type="ARBA" id="ARBA00022578"/>
    </source>
</evidence>
<protein>
    <submittedName>
        <fullName evidence="8">IS21 family transposase</fullName>
    </submittedName>
</protein>
<name>A0AA95HM68_9BACT</name>
<feature type="domain" description="HTH IS21-type" evidence="6">
    <location>
        <begin position="17"/>
        <end position="82"/>
    </location>
</feature>
<dbReference type="Gene3D" id="3.30.420.10">
    <property type="entry name" value="Ribonuclease H-like superfamily/Ribonuclease H"/>
    <property type="match status" value="1"/>
</dbReference>
<dbReference type="Pfam" id="PF06056">
    <property type="entry name" value="Terminase_5"/>
    <property type="match status" value="1"/>
</dbReference>
<dbReference type="InterPro" id="IPR009057">
    <property type="entry name" value="Homeodomain-like_sf"/>
</dbReference>
<sequence length="409" mass="47880">MNRTKDAYRHQSNNRVIMWYKIRELYLKGFNKSQIAFQLGLHRSTVRRYLKMDEDTLTAKLQHRRRYPRILDKYESYVCDVLSRYRFLSASQIHDWMKEQYPDLPVVFGKTVYNFVETVRRKYNLNKEGLSKRVYEKMPDTPYGEYAQMDFGESRMPTYRDDFVKVYFFVMVMSRSKQKFVYFSCTPFTSALAVYAHELAFAYFGGKPRRIIYDQDKVLLVRENLGDLILTRTFRAFVNEQHFQPVFCRPADPESKGKVENVVKYVKRNFLAGRTFNSLEVLNTEVLQWLEKTGNGKIHGTTRLVPAEEFEIERKYLLPYYGEPVPPPKTSRKSIMSARTIRYGTGPTTTVYPPAPIETGTPLCGFLRITDISNCTTKRAANSYAGMSCVPEKGKMYVTKDIIRTRHGV</sequence>
<dbReference type="InterPro" id="IPR010332">
    <property type="entry name" value="ATPase_terminase-su_N"/>
</dbReference>
<dbReference type="GO" id="GO:0015074">
    <property type="term" value="P:DNA integration"/>
    <property type="evidence" value="ECO:0007669"/>
    <property type="project" value="InterPro"/>
</dbReference>
<keyword evidence="4" id="KW-0233">DNA recombination</keyword>
<evidence type="ECO:0000313" key="8">
    <source>
        <dbReference type="EMBL" id="WHX09001.1"/>
    </source>
</evidence>
<dbReference type="InterPro" id="IPR012337">
    <property type="entry name" value="RNaseH-like_sf"/>
</dbReference>
<dbReference type="PROSITE" id="PS50994">
    <property type="entry name" value="INTEGRASE"/>
    <property type="match status" value="1"/>
</dbReference>
<dbReference type="GO" id="GO:0006310">
    <property type="term" value="P:DNA recombination"/>
    <property type="evidence" value="ECO:0007669"/>
    <property type="project" value="UniProtKB-KW"/>
</dbReference>
<evidence type="ECO:0000256" key="4">
    <source>
        <dbReference type="ARBA" id="ARBA00023172"/>
    </source>
</evidence>
<evidence type="ECO:0000259" key="6">
    <source>
        <dbReference type="PROSITE" id="PS50531"/>
    </source>
</evidence>
<dbReference type="AlphaFoldDB" id="A0AA95HM68"/>
<comment type="similarity">
    <text evidence="1">Belongs to the transposase IS21/IS408/IS1162 family.</text>
</comment>
<evidence type="ECO:0000256" key="3">
    <source>
        <dbReference type="ARBA" id="ARBA00023125"/>
    </source>
</evidence>
<dbReference type="SUPFAM" id="SSF53098">
    <property type="entry name" value="Ribonuclease H-like"/>
    <property type="match status" value="1"/>
</dbReference>
<evidence type="ECO:0000259" key="7">
    <source>
        <dbReference type="PROSITE" id="PS50994"/>
    </source>
</evidence>
<keyword evidence="3" id="KW-0238">DNA-binding</keyword>
<dbReference type="PANTHER" id="PTHR35004:SF6">
    <property type="entry name" value="TRANSPOSASE"/>
    <property type="match status" value="1"/>
</dbReference>
<proteinExistence type="inferred from homology"/>
<accession>A0AA95HM68</accession>
<keyword evidence="2" id="KW-0815">Transposition</keyword>
<dbReference type="Gene3D" id="1.10.10.60">
    <property type="entry name" value="Homeodomain-like"/>
    <property type="match status" value="1"/>
</dbReference>
<dbReference type="GO" id="GO:0003677">
    <property type="term" value="F:DNA binding"/>
    <property type="evidence" value="ECO:0007669"/>
    <property type="project" value="UniProtKB-KW"/>
</dbReference>
<feature type="transmembrane region" description="Helical" evidence="5">
    <location>
        <begin position="180"/>
        <end position="204"/>
    </location>
</feature>
<dbReference type="PANTHER" id="PTHR35004">
    <property type="entry name" value="TRANSPOSASE RV3428C-RELATED"/>
    <property type="match status" value="1"/>
</dbReference>
<dbReference type="Proteomes" id="UP001177934">
    <property type="component" value="Chromosome"/>
</dbReference>
<gene>
    <name evidence="8" type="primary">istA</name>
    <name evidence="8" type="ORF">QNN11_16475</name>
</gene>
<dbReference type="EMBL" id="CP126056">
    <property type="protein sequence ID" value="WHX09001.1"/>
    <property type="molecule type" value="Genomic_DNA"/>
</dbReference>
<dbReference type="NCBIfam" id="NF033546">
    <property type="entry name" value="transpos_IS21"/>
    <property type="match status" value="1"/>
</dbReference>
<keyword evidence="5" id="KW-0472">Membrane</keyword>
<keyword evidence="5" id="KW-0812">Transmembrane</keyword>
<organism evidence="8 9">
    <name type="scientific">Phocaeicola dorei</name>
    <dbReference type="NCBI Taxonomy" id="357276"/>
    <lineage>
        <taxon>Bacteria</taxon>
        <taxon>Pseudomonadati</taxon>
        <taxon>Bacteroidota</taxon>
        <taxon>Bacteroidia</taxon>
        <taxon>Bacteroidales</taxon>
        <taxon>Bacteroidaceae</taxon>
        <taxon>Phocaeicola</taxon>
    </lineage>
</organism>
<reference evidence="8" key="1">
    <citation type="journal article" date="2023" name="Nat. Commun.">
        <title>Identification of a novel Human Milk Oligosaccharides utilization cluster in the infant gut commensal Bacteroides dorei.</title>
        <authorList>
            <person name="Kijner S."/>
            <person name="Ennis D."/>
            <person name="Shmorak S."/>
            <person name="Florentin A."/>
            <person name="Yassour M."/>
        </authorList>
    </citation>
    <scope>NUCLEOTIDE SEQUENCE</scope>
    <source>
        <strain evidence="8">2</strain>
    </source>
</reference>
<dbReference type="InterPro" id="IPR001584">
    <property type="entry name" value="Integrase_cat-core"/>
</dbReference>
<feature type="domain" description="Integrase catalytic" evidence="7">
    <location>
        <begin position="138"/>
        <end position="314"/>
    </location>
</feature>
<dbReference type="InterPro" id="IPR036397">
    <property type="entry name" value="RNaseH_sf"/>
</dbReference>